<dbReference type="Gene3D" id="1.10.12.10">
    <property type="entry name" value="Lyase 2-enoyl-coa Hydratase, Chain A, domain 2"/>
    <property type="match status" value="1"/>
</dbReference>
<dbReference type="AlphaFoldDB" id="A0A6B0Y0D8"/>
<accession>A0A6B0Y0D8</accession>
<organism evidence="4">
    <name type="scientific">Boseongicola sp. SB0664_bin_43</name>
    <dbReference type="NCBI Taxonomy" id="2604844"/>
    <lineage>
        <taxon>Bacteria</taxon>
        <taxon>Pseudomonadati</taxon>
        <taxon>Pseudomonadota</taxon>
        <taxon>Alphaproteobacteria</taxon>
        <taxon>Rhodobacterales</taxon>
        <taxon>Paracoccaceae</taxon>
        <taxon>Boseongicola</taxon>
    </lineage>
</organism>
<reference evidence="4" key="1">
    <citation type="submission" date="2019-09" db="EMBL/GenBank/DDBJ databases">
        <title>Characterisation of the sponge microbiome using genome-centric metagenomics.</title>
        <authorList>
            <person name="Engelberts J.P."/>
            <person name="Robbins S.J."/>
            <person name="De Goeij J.M."/>
            <person name="Aranda M."/>
            <person name="Bell S.C."/>
            <person name="Webster N.S."/>
        </authorList>
    </citation>
    <scope>NUCLEOTIDE SEQUENCE</scope>
    <source>
        <strain evidence="4">SB0664_bin_43</strain>
    </source>
</reference>
<dbReference type="EMBL" id="VXRY01000224">
    <property type="protein sequence ID" value="MXY33543.1"/>
    <property type="molecule type" value="Genomic_DNA"/>
</dbReference>
<dbReference type="SUPFAM" id="SSF52096">
    <property type="entry name" value="ClpP/crotonase"/>
    <property type="match status" value="1"/>
</dbReference>
<dbReference type="PROSITE" id="PS00166">
    <property type="entry name" value="ENOYL_COA_HYDRATASE"/>
    <property type="match status" value="1"/>
</dbReference>
<comment type="caution">
    <text evidence="4">The sequence shown here is derived from an EMBL/GenBank/DDBJ whole genome shotgun (WGS) entry which is preliminary data.</text>
</comment>
<dbReference type="PANTHER" id="PTHR11941:SF54">
    <property type="entry name" value="ENOYL-COA HYDRATASE, MITOCHONDRIAL"/>
    <property type="match status" value="1"/>
</dbReference>
<dbReference type="InterPro" id="IPR029045">
    <property type="entry name" value="ClpP/crotonase-like_dom_sf"/>
</dbReference>
<proteinExistence type="inferred from homology"/>
<dbReference type="InterPro" id="IPR014748">
    <property type="entry name" value="Enoyl-CoA_hydra_C"/>
</dbReference>
<name>A0A6B0Y0D8_9RHOB</name>
<dbReference type="GO" id="GO:0016829">
    <property type="term" value="F:lyase activity"/>
    <property type="evidence" value="ECO:0007669"/>
    <property type="project" value="UniProtKB-KW"/>
</dbReference>
<sequence>MSIDLDLSGHVARVTIDRPERMNAIDRAAADRLAAIWDEIEGDADIHCVVLTGAGGKAFSAGADLKDADGPSGVAYWRQTIENRFRDISLRASMSAPVIARVNGLALGGGFEMVLGCDIVIASETASFALPEAKVGRVPLDGGMVTLPRILPRNIALGMMLTGRRVSARELAAHGVVNSVVPPEDLDAETERWVADVLACAPLSVKAIKAVVRSTGHLPIHEAYARHNDELLEALSSEDSIEGVAAFREKRTPVWRGR</sequence>
<dbReference type="PANTHER" id="PTHR11941">
    <property type="entry name" value="ENOYL-COA HYDRATASE-RELATED"/>
    <property type="match status" value="1"/>
</dbReference>
<evidence type="ECO:0000256" key="1">
    <source>
        <dbReference type="ARBA" id="ARBA00005254"/>
    </source>
</evidence>
<evidence type="ECO:0000313" key="4">
    <source>
        <dbReference type="EMBL" id="MXY33543.1"/>
    </source>
</evidence>
<gene>
    <name evidence="4" type="ORF">F4Y60_05535</name>
</gene>
<comment type="similarity">
    <text evidence="1 3">Belongs to the enoyl-CoA hydratase/isomerase family.</text>
</comment>
<dbReference type="Pfam" id="PF00378">
    <property type="entry name" value="ECH_1"/>
    <property type="match status" value="1"/>
</dbReference>
<dbReference type="CDD" id="cd06558">
    <property type="entry name" value="crotonase-like"/>
    <property type="match status" value="1"/>
</dbReference>
<dbReference type="GO" id="GO:0006635">
    <property type="term" value="P:fatty acid beta-oxidation"/>
    <property type="evidence" value="ECO:0007669"/>
    <property type="project" value="TreeGrafter"/>
</dbReference>
<keyword evidence="2" id="KW-0456">Lyase</keyword>
<evidence type="ECO:0000256" key="3">
    <source>
        <dbReference type="RuleBase" id="RU003707"/>
    </source>
</evidence>
<evidence type="ECO:0000256" key="2">
    <source>
        <dbReference type="ARBA" id="ARBA00023239"/>
    </source>
</evidence>
<dbReference type="Gene3D" id="3.90.226.10">
    <property type="entry name" value="2-enoyl-CoA Hydratase, Chain A, domain 1"/>
    <property type="match status" value="1"/>
</dbReference>
<protein>
    <submittedName>
        <fullName evidence="4">Crotonase</fullName>
    </submittedName>
</protein>
<dbReference type="InterPro" id="IPR001753">
    <property type="entry name" value="Enoyl-CoA_hydra/iso"/>
</dbReference>
<dbReference type="InterPro" id="IPR018376">
    <property type="entry name" value="Enoyl-CoA_hyd/isom_CS"/>
</dbReference>